<sequence length="142" mass="16795">MLNVDEYARIRIAHRDGMSIREIARRFGRSRQAVRKALLRAEPQPYSLAKPRTAPVLGPFMGLIEQILEEDERQPPKQRHTAVRIFERLCDEHGYRGSYGQVRRHVRKCRERQRETFVPLEHEPGQRVECDFGWPAPRKLLQ</sequence>
<accession>A0A518B7G9</accession>
<gene>
    <name evidence="6" type="ORF">Pan216_37920</name>
</gene>
<protein>
    <recommendedName>
        <fullName evidence="5">HTH IS21-type domain-containing protein</fullName>
    </recommendedName>
</protein>
<dbReference type="Proteomes" id="UP000317093">
    <property type="component" value="Chromosome"/>
</dbReference>
<evidence type="ECO:0000256" key="3">
    <source>
        <dbReference type="ARBA" id="ARBA00023125"/>
    </source>
</evidence>
<dbReference type="PROSITE" id="PS50531">
    <property type="entry name" value="HTH_IS21"/>
    <property type="match status" value="1"/>
</dbReference>
<organism evidence="6 7">
    <name type="scientific">Kolteria novifilia</name>
    <dbReference type="NCBI Taxonomy" id="2527975"/>
    <lineage>
        <taxon>Bacteria</taxon>
        <taxon>Pseudomonadati</taxon>
        <taxon>Planctomycetota</taxon>
        <taxon>Planctomycetia</taxon>
        <taxon>Kolteriales</taxon>
        <taxon>Kolteriaceae</taxon>
        <taxon>Kolteria</taxon>
    </lineage>
</organism>
<comment type="similarity">
    <text evidence="1">Belongs to the transposase IS21/IS408/IS1162 family.</text>
</comment>
<dbReference type="AlphaFoldDB" id="A0A518B7G9"/>
<evidence type="ECO:0000313" key="7">
    <source>
        <dbReference type="Proteomes" id="UP000317093"/>
    </source>
</evidence>
<dbReference type="KEGG" id="knv:Pan216_37920"/>
<evidence type="ECO:0000259" key="5">
    <source>
        <dbReference type="PROSITE" id="PS50531"/>
    </source>
</evidence>
<keyword evidence="3" id="KW-0238">DNA-binding</keyword>
<dbReference type="InterPro" id="IPR017894">
    <property type="entry name" value="HTH_IS21_transposase_type"/>
</dbReference>
<reference evidence="6 7" key="1">
    <citation type="submission" date="2019-02" db="EMBL/GenBank/DDBJ databases">
        <title>Deep-cultivation of Planctomycetes and their phenomic and genomic characterization uncovers novel biology.</title>
        <authorList>
            <person name="Wiegand S."/>
            <person name="Jogler M."/>
            <person name="Boedeker C."/>
            <person name="Pinto D."/>
            <person name="Vollmers J."/>
            <person name="Rivas-Marin E."/>
            <person name="Kohn T."/>
            <person name="Peeters S.H."/>
            <person name="Heuer A."/>
            <person name="Rast P."/>
            <person name="Oberbeckmann S."/>
            <person name="Bunk B."/>
            <person name="Jeske O."/>
            <person name="Meyerdierks A."/>
            <person name="Storesund J.E."/>
            <person name="Kallscheuer N."/>
            <person name="Luecker S."/>
            <person name="Lage O.M."/>
            <person name="Pohl T."/>
            <person name="Merkel B.J."/>
            <person name="Hornburger P."/>
            <person name="Mueller R.-W."/>
            <person name="Bruemmer F."/>
            <person name="Labrenz M."/>
            <person name="Spormann A.M."/>
            <person name="Op den Camp H."/>
            <person name="Overmann J."/>
            <person name="Amann R."/>
            <person name="Jetten M.S.M."/>
            <person name="Mascher T."/>
            <person name="Medema M.H."/>
            <person name="Devos D.P."/>
            <person name="Kaster A.-K."/>
            <person name="Ovreas L."/>
            <person name="Rohde M."/>
            <person name="Galperin M.Y."/>
            <person name="Jogler C."/>
        </authorList>
    </citation>
    <scope>NUCLEOTIDE SEQUENCE [LARGE SCALE GENOMIC DNA]</scope>
    <source>
        <strain evidence="6 7">Pan216</strain>
    </source>
</reference>
<evidence type="ECO:0000256" key="4">
    <source>
        <dbReference type="ARBA" id="ARBA00023172"/>
    </source>
</evidence>
<dbReference type="Gene3D" id="1.10.10.60">
    <property type="entry name" value="Homeodomain-like"/>
    <property type="match status" value="1"/>
</dbReference>
<dbReference type="GO" id="GO:0006310">
    <property type="term" value="P:DNA recombination"/>
    <property type="evidence" value="ECO:0007669"/>
    <property type="project" value="UniProtKB-KW"/>
</dbReference>
<dbReference type="PANTHER" id="PTHR35004">
    <property type="entry name" value="TRANSPOSASE RV3428C-RELATED"/>
    <property type="match status" value="1"/>
</dbReference>
<dbReference type="RefSeq" id="WP_145259998.1">
    <property type="nucleotide sequence ID" value="NZ_CP036279.1"/>
</dbReference>
<dbReference type="GO" id="GO:0003677">
    <property type="term" value="F:DNA binding"/>
    <property type="evidence" value="ECO:0007669"/>
    <property type="project" value="UniProtKB-KW"/>
</dbReference>
<feature type="domain" description="HTH IS21-type" evidence="5">
    <location>
        <begin position="5"/>
        <end position="68"/>
    </location>
</feature>
<evidence type="ECO:0000256" key="1">
    <source>
        <dbReference type="ARBA" id="ARBA00009277"/>
    </source>
</evidence>
<evidence type="ECO:0000313" key="6">
    <source>
        <dbReference type="EMBL" id="QDU62918.1"/>
    </source>
</evidence>
<keyword evidence="7" id="KW-1185">Reference proteome</keyword>
<dbReference type="SUPFAM" id="SSF46689">
    <property type="entry name" value="Homeodomain-like"/>
    <property type="match status" value="1"/>
</dbReference>
<dbReference type="EMBL" id="CP036279">
    <property type="protein sequence ID" value="QDU62918.1"/>
    <property type="molecule type" value="Genomic_DNA"/>
</dbReference>
<keyword evidence="2" id="KW-0815">Transposition</keyword>
<name>A0A518B7G9_9BACT</name>
<dbReference type="GO" id="GO:0032196">
    <property type="term" value="P:transposition"/>
    <property type="evidence" value="ECO:0007669"/>
    <property type="project" value="UniProtKB-KW"/>
</dbReference>
<evidence type="ECO:0000256" key="2">
    <source>
        <dbReference type="ARBA" id="ARBA00022578"/>
    </source>
</evidence>
<dbReference type="PANTHER" id="PTHR35004:SF7">
    <property type="entry name" value="INTEGRASE PROTEIN"/>
    <property type="match status" value="1"/>
</dbReference>
<dbReference type="OrthoDB" id="3193769at2"/>
<keyword evidence="4" id="KW-0233">DNA recombination</keyword>
<dbReference type="InterPro" id="IPR009057">
    <property type="entry name" value="Homeodomain-like_sf"/>
</dbReference>
<proteinExistence type="inferred from homology"/>